<dbReference type="Proteomes" id="UP001168098">
    <property type="component" value="Unassembled WGS sequence"/>
</dbReference>
<comment type="caution">
    <text evidence="1">The sequence shown here is derived from an EMBL/GenBank/DDBJ whole genome shotgun (WGS) entry which is preliminary data.</text>
</comment>
<sequence>MSHNCRQVEQMRWIQEQKNLQVVKGAAAQRTYSESEVQTGGVGGMHCKDLFSGHQHRYPSSVNRHFGRRVTKLAIEHHWNLRIPMNPRTRGG</sequence>
<dbReference type="EMBL" id="JARBHA010000008">
    <property type="protein sequence ID" value="KAJ9693816.1"/>
    <property type="molecule type" value="Genomic_DNA"/>
</dbReference>
<gene>
    <name evidence="1" type="ORF">PVL29_009673</name>
</gene>
<dbReference type="AlphaFoldDB" id="A0AA38ZR87"/>
<evidence type="ECO:0000313" key="2">
    <source>
        <dbReference type="Proteomes" id="UP001168098"/>
    </source>
</evidence>
<reference evidence="1 2" key="1">
    <citation type="journal article" date="2023" name="BMC Biotechnol.">
        <title>Vitis rotundifolia cv Carlos genome sequencing.</title>
        <authorList>
            <person name="Huff M."/>
            <person name="Hulse-Kemp A."/>
            <person name="Scheffler B."/>
            <person name="Youngblood R."/>
            <person name="Simpson S."/>
            <person name="Babiker E."/>
            <person name="Staton M."/>
        </authorList>
    </citation>
    <scope>NUCLEOTIDE SEQUENCE [LARGE SCALE GENOMIC DNA]</scope>
    <source>
        <tissue evidence="1">Leaf</tissue>
    </source>
</reference>
<proteinExistence type="predicted"/>
<protein>
    <submittedName>
        <fullName evidence="1">Uncharacterized protein</fullName>
    </submittedName>
</protein>
<organism evidence="1 2">
    <name type="scientific">Vitis rotundifolia</name>
    <name type="common">Muscadine grape</name>
    <dbReference type="NCBI Taxonomy" id="103349"/>
    <lineage>
        <taxon>Eukaryota</taxon>
        <taxon>Viridiplantae</taxon>
        <taxon>Streptophyta</taxon>
        <taxon>Embryophyta</taxon>
        <taxon>Tracheophyta</taxon>
        <taxon>Spermatophyta</taxon>
        <taxon>Magnoliopsida</taxon>
        <taxon>eudicotyledons</taxon>
        <taxon>Gunneridae</taxon>
        <taxon>Pentapetalae</taxon>
        <taxon>rosids</taxon>
        <taxon>Vitales</taxon>
        <taxon>Vitaceae</taxon>
        <taxon>Viteae</taxon>
        <taxon>Vitis</taxon>
    </lineage>
</organism>
<evidence type="ECO:0000313" key="1">
    <source>
        <dbReference type="EMBL" id="KAJ9693816.1"/>
    </source>
</evidence>
<accession>A0AA38ZR87</accession>
<name>A0AA38ZR87_VITRO</name>
<keyword evidence="2" id="KW-1185">Reference proteome</keyword>